<name>A0AAD7IRK2_9AGAR</name>
<evidence type="ECO:0000313" key="3">
    <source>
        <dbReference type="Proteomes" id="UP001215280"/>
    </source>
</evidence>
<dbReference type="AlphaFoldDB" id="A0AAD7IRK2"/>
<feature type="region of interest" description="Disordered" evidence="1">
    <location>
        <begin position="1"/>
        <end position="67"/>
    </location>
</feature>
<comment type="caution">
    <text evidence="2">The sequence shown here is derived from an EMBL/GenBank/DDBJ whole genome shotgun (WGS) entry which is preliminary data.</text>
</comment>
<reference evidence="2" key="1">
    <citation type="submission" date="2023-03" db="EMBL/GenBank/DDBJ databases">
        <title>Massive genome expansion in bonnet fungi (Mycena s.s.) driven by repeated elements and novel gene families across ecological guilds.</title>
        <authorList>
            <consortium name="Lawrence Berkeley National Laboratory"/>
            <person name="Harder C.B."/>
            <person name="Miyauchi S."/>
            <person name="Viragh M."/>
            <person name="Kuo A."/>
            <person name="Thoen E."/>
            <person name="Andreopoulos B."/>
            <person name="Lu D."/>
            <person name="Skrede I."/>
            <person name="Drula E."/>
            <person name="Henrissat B."/>
            <person name="Morin E."/>
            <person name="Kohler A."/>
            <person name="Barry K."/>
            <person name="LaButti K."/>
            <person name="Morin E."/>
            <person name="Salamov A."/>
            <person name="Lipzen A."/>
            <person name="Mereny Z."/>
            <person name="Hegedus B."/>
            <person name="Baldrian P."/>
            <person name="Stursova M."/>
            <person name="Weitz H."/>
            <person name="Taylor A."/>
            <person name="Grigoriev I.V."/>
            <person name="Nagy L.G."/>
            <person name="Martin F."/>
            <person name="Kauserud H."/>
        </authorList>
    </citation>
    <scope>NUCLEOTIDE SEQUENCE</scope>
    <source>
        <strain evidence="2">CBHHK188m</strain>
    </source>
</reference>
<gene>
    <name evidence="2" type="ORF">DFH07DRAFT_775523</name>
</gene>
<dbReference type="EMBL" id="JARJLG010000087">
    <property type="protein sequence ID" value="KAJ7749048.1"/>
    <property type="molecule type" value="Genomic_DNA"/>
</dbReference>
<protein>
    <submittedName>
        <fullName evidence="2">Uncharacterized protein</fullName>
    </submittedName>
</protein>
<proteinExistence type="predicted"/>
<organism evidence="2 3">
    <name type="scientific">Mycena maculata</name>
    <dbReference type="NCBI Taxonomy" id="230809"/>
    <lineage>
        <taxon>Eukaryota</taxon>
        <taxon>Fungi</taxon>
        <taxon>Dikarya</taxon>
        <taxon>Basidiomycota</taxon>
        <taxon>Agaricomycotina</taxon>
        <taxon>Agaricomycetes</taxon>
        <taxon>Agaricomycetidae</taxon>
        <taxon>Agaricales</taxon>
        <taxon>Marasmiineae</taxon>
        <taxon>Mycenaceae</taxon>
        <taxon>Mycena</taxon>
    </lineage>
</organism>
<accession>A0AAD7IRK2</accession>
<dbReference type="Proteomes" id="UP001215280">
    <property type="component" value="Unassembled WGS sequence"/>
</dbReference>
<evidence type="ECO:0000256" key="1">
    <source>
        <dbReference type="SAM" id="MobiDB-lite"/>
    </source>
</evidence>
<keyword evidence="3" id="KW-1185">Reference proteome</keyword>
<sequence>MCSARHDSGATQGQLMDESESGSGAVGGSPAESPPWKKTRSGLQRFDAPGDVLTTPDPDSDSSAKANELRQSQFSLALLMPGNQFTATVGMMDKSYSGSGFGSGFDRGFGVDGSHVWCDLSWVQTRHK</sequence>
<evidence type="ECO:0000313" key="2">
    <source>
        <dbReference type="EMBL" id="KAJ7749048.1"/>
    </source>
</evidence>